<name>A0A6J4IF76_9CHLR</name>
<evidence type="ECO:0000313" key="2">
    <source>
        <dbReference type="EMBL" id="CAA9249218.1"/>
    </source>
</evidence>
<dbReference type="InterPro" id="IPR006626">
    <property type="entry name" value="PbH1"/>
</dbReference>
<dbReference type="InterPro" id="IPR013783">
    <property type="entry name" value="Ig-like_fold"/>
</dbReference>
<evidence type="ECO:0000256" key="1">
    <source>
        <dbReference type="SAM" id="MobiDB-lite"/>
    </source>
</evidence>
<dbReference type="AlphaFoldDB" id="A0A6J4IF76"/>
<organism evidence="2">
    <name type="scientific">uncultured Chloroflexia bacterium</name>
    <dbReference type="NCBI Taxonomy" id="1672391"/>
    <lineage>
        <taxon>Bacteria</taxon>
        <taxon>Bacillati</taxon>
        <taxon>Chloroflexota</taxon>
        <taxon>Chloroflexia</taxon>
        <taxon>environmental samples</taxon>
    </lineage>
</organism>
<protein>
    <recommendedName>
        <fullName evidence="3">Right handed beta helix domain-containing protein</fullName>
    </recommendedName>
</protein>
<dbReference type="SMART" id="SM00710">
    <property type="entry name" value="PbH1"/>
    <property type="match status" value="6"/>
</dbReference>
<dbReference type="EMBL" id="CADCTR010000566">
    <property type="protein sequence ID" value="CAA9249218.1"/>
    <property type="molecule type" value="Genomic_DNA"/>
</dbReference>
<dbReference type="Gene3D" id="2.60.40.10">
    <property type="entry name" value="Immunoglobulins"/>
    <property type="match status" value="1"/>
</dbReference>
<accession>A0A6J4IF76</accession>
<sequence length="595" mass="60917">MINPRSFWAGRRLFSIVTSTIVVLSGVWLAPGVEGPVSATVSAQAGSFVVTNTLDRGAGSLRRAISDANAHLGADTITFNIPGTGPHTIRLASNLPGLSDTTGGTTLDGYSQPGAAPNTDPRASNAKIMIQLEGQGVNRFYAVNLISSNNVVRGLAFSNFRRALYVAVSPTSGNAPVDSNRIIGTFVGINAAGVSPYTEGGVDTGAYGIYIEKGATNTVIGTAAPADRNVISGNAQDGIYIINPGTNVTRIVNNIVGLDPTGTRRVRNWGDGIDVNEGVQNTVIGGTQPGEGNVISGNQGEGVEISHFITTTRNLVMGNFIGTDLAGRNSAPEVTMNRGFGVSLEDRVTGNTVGPNNIIANNGKGGIYVSGIGTNPTPGLIPGPVGELQQAADGDRITSNSIGLDIDGAPAGNGFIDGGFGDGIWLNSNTQQAVIEGNKIAYNAGAGVRITGARSDFNRVSRNSFRSNGGLAIDIDPAGANGTSACSGDGPNQCVQAPVLTTVEPRRVVGSACASCTVELYLAARGADVAGEGEEFLLAVTADSAGRWEAALPPAAANRVLTATATDARGNTSEFSFNAPSTIYLPLVMVTRGGR</sequence>
<dbReference type="InterPro" id="IPR012334">
    <property type="entry name" value="Pectin_lyas_fold"/>
</dbReference>
<dbReference type="SUPFAM" id="SSF51126">
    <property type="entry name" value="Pectin lyase-like"/>
    <property type="match status" value="1"/>
</dbReference>
<feature type="region of interest" description="Disordered" evidence="1">
    <location>
        <begin position="102"/>
        <end position="121"/>
    </location>
</feature>
<proteinExistence type="predicted"/>
<dbReference type="Gene3D" id="2.160.20.10">
    <property type="entry name" value="Single-stranded right-handed beta-helix, Pectin lyase-like"/>
    <property type="match status" value="2"/>
</dbReference>
<reference evidence="2" key="1">
    <citation type="submission" date="2020-02" db="EMBL/GenBank/DDBJ databases">
        <authorList>
            <person name="Meier V. D."/>
        </authorList>
    </citation>
    <scope>NUCLEOTIDE SEQUENCE</scope>
    <source>
        <strain evidence="2">AVDCRST_MAG93</strain>
    </source>
</reference>
<evidence type="ECO:0008006" key="3">
    <source>
        <dbReference type="Google" id="ProtNLM"/>
    </source>
</evidence>
<dbReference type="InterPro" id="IPR011050">
    <property type="entry name" value="Pectin_lyase_fold/virulence"/>
</dbReference>
<gene>
    <name evidence="2" type="ORF">AVDCRST_MAG93-1672</name>
</gene>